<dbReference type="Proteomes" id="UP001438189">
    <property type="component" value="Unassembled WGS sequence"/>
</dbReference>
<keyword evidence="1" id="KW-1133">Transmembrane helix</keyword>
<dbReference type="AlphaFoldDB" id="A0ABD5LTL8"/>
<proteinExistence type="predicted"/>
<keyword evidence="1" id="KW-0812">Transmembrane</keyword>
<organism evidence="2 3">
    <name type="scientific">Agrobacterium radiobacter</name>
    <dbReference type="NCBI Taxonomy" id="362"/>
    <lineage>
        <taxon>Bacteria</taxon>
        <taxon>Pseudomonadati</taxon>
        <taxon>Pseudomonadota</taxon>
        <taxon>Alphaproteobacteria</taxon>
        <taxon>Hyphomicrobiales</taxon>
        <taxon>Rhizobiaceae</taxon>
        <taxon>Rhizobium/Agrobacterium group</taxon>
        <taxon>Agrobacterium</taxon>
        <taxon>Agrobacterium tumefaciens complex</taxon>
    </lineage>
</organism>
<gene>
    <name evidence="2" type="ORF">ABVB70_26670</name>
</gene>
<dbReference type="EMBL" id="JBETME010000025">
    <property type="protein sequence ID" value="MES4993880.1"/>
    <property type="molecule type" value="Genomic_DNA"/>
</dbReference>
<evidence type="ECO:0000313" key="3">
    <source>
        <dbReference type="Proteomes" id="UP001438189"/>
    </source>
</evidence>
<keyword evidence="1" id="KW-0472">Membrane</keyword>
<comment type="caution">
    <text evidence="2">The sequence shown here is derived from an EMBL/GenBank/DDBJ whole genome shotgun (WGS) entry which is preliminary data.</text>
</comment>
<feature type="transmembrane region" description="Helical" evidence="1">
    <location>
        <begin position="28"/>
        <end position="55"/>
    </location>
</feature>
<dbReference type="RefSeq" id="WP_353574773.1">
    <property type="nucleotide sequence ID" value="NZ_JBETME010000025.1"/>
</dbReference>
<reference evidence="2 3" key="1">
    <citation type="submission" date="2024-06" db="EMBL/GenBank/DDBJ databases">
        <title>Genome sequencing of Agrobacterium spp. from tobacco in Serbia.</title>
        <authorList>
            <person name="Ilicic R.J."/>
            <person name="Studholme D.J."/>
            <person name="Jelusic A."/>
            <person name="Barac G."/>
            <person name="Bagi F."/>
            <person name="Popovic Milovanovic T."/>
        </authorList>
    </citation>
    <scope>NUCLEOTIDE SEQUENCE [LARGE SCALE GENOMIC DNA]</scope>
    <source>
        <strain evidence="2 3">DA1</strain>
    </source>
</reference>
<feature type="transmembrane region" description="Helical" evidence="1">
    <location>
        <begin position="61"/>
        <end position="84"/>
    </location>
</feature>
<name>A0ABD5LTL8_AGRRD</name>
<accession>A0ABD5LTL8</accession>
<evidence type="ECO:0000313" key="2">
    <source>
        <dbReference type="EMBL" id="MES4993880.1"/>
    </source>
</evidence>
<protein>
    <submittedName>
        <fullName evidence="2">Uncharacterized protein</fullName>
    </submittedName>
</protein>
<sequence>MSQPTGKTDGSRSGSSWLGRYIAKASGFWKAAMCFQIAFLVLMLLHAGALLAGWHNVSNRILGYSSLAFVGFFVSLLCHAYVSIKGSMKQNAEKKQNEKTR</sequence>
<evidence type="ECO:0000256" key="1">
    <source>
        <dbReference type="SAM" id="Phobius"/>
    </source>
</evidence>